<feature type="binding site" evidence="4">
    <location>
        <position position="212"/>
    </location>
    <ligand>
        <name>S-adenosyl-L-methionine</name>
        <dbReference type="ChEBI" id="CHEBI:59789"/>
    </ligand>
</feature>
<evidence type="ECO:0000256" key="1">
    <source>
        <dbReference type="ARBA" id="ARBA00022603"/>
    </source>
</evidence>
<dbReference type="InterPro" id="IPR050320">
    <property type="entry name" value="N5-glutamine_MTase"/>
</dbReference>
<dbReference type="Proteomes" id="UP001596233">
    <property type="component" value="Unassembled WGS sequence"/>
</dbReference>
<dbReference type="PANTHER" id="PTHR18895">
    <property type="entry name" value="HEMK METHYLTRANSFERASE"/>
    <property type="match status" value="1"/>
</dbReference>
<keyword evidence="2 4" id="KW-0808">Transferase</keyword>
<keyword evidence="3 4" id="KW-0949">S-adenosyl-L-methionine</keyword>
<dbReference type="Pfam" id="PF13649">
    <property type="entry name" value="Methyltransf_25"/>
    <property type="match status" value="1"/>
</dbReference>
<dbReference type="PANTHER" id="PTHR18895:SF74">
    <property type="entry name" value="MTRF1L RELEASE FACTOR GLUTAMINE METHYLTRANSFERASE"/>
    <property type="match status" value="1"/>
</dbReference>
<evidence type="ECO:0000259" key="6">
    <source>
        <dbReference type="Pfam" id="PF17827"/>
    </source>
</evidence>
<comment type="catalytic activity">
    <reaction evidence="4">
        <text>L-glutaminyl-[peptide chain release factor] + S-adenosyl-L-methionine = N(5)-methyl-L-glutaminyl-[peptide chain release factor] + S-adenosyl-L-homocysteine + H(+)</text>
        <dbReference type="Rhea" id="RHEA:42896"/>
        <dbReference type="Rhea" id="RHEA-COMP:10271"/>
        <dbReference type="Rhea" id="RHEA-COMP:10272"/>
        <dbReference type="ChEBI" id="CHEBI:15378"/>
        <dbReference type="ChEBI" id="CHEBI:30011"/>
        <dbReference type="ChEBI" id="CHEBI:57856"/>
        <dbReference type="ChEBI" id="CHEBI:59789"/>
        <dbReference type="ChEBI" id="CHEBI:61891"/>
        <dbReference type="EC" id="2.1.1.297"/>
    </reaction>
</comment>
<dbReference type="InterPro" id="IPR040758">
    <property type="entry name" value="PrmC_N"/>
</dbReference>
<dbReference type="InterPro" id="IPR004556">
    <property type="entry name" value="HemK-like"/>
</dbReference>
<dbReference type="InterPro" id="IPR002052">
    <property type="entry name" value="DNA_methylase_N6_adenine_CS"/>
</dbReference>
<keyword evidence="1 4" id="KW-0489">Methyltransferase</keyword>
<dbReference type="CDD" id="cd02440">
    <property type="entry name" value="AdoMet_MTases"/>
    <property type="match status" value="1"/>
</dbReference>
<feature type="domain" description="Methyltransferase" evidence="5">
    <location>
        <begin position="133"/>
        <end position="228"/>
    </location>
</feature>
<keyword evidence="8" id="KW-1185">Reference proteome</keyword>
<comment type="caution">
    <text evidence="7">The sequence shown here is derived from an EMBL/GenBank/DDBJ whole genome shotgun (WGS) entry which is preliminary data.</text>
</comment>
<accession>A0ABW1V928</accession>
<feature type="binding site" evidence="4">
    <location>
        <begin position="212"/>
        <end position="215"/>
    </location>
    <ligand>
        <name>substrate</name>
    </ligand>
</feature>
<comment type="function">
    <text evidence="4">Methylates the class 1 translation termination release factors RF1/PrfA and RF2/PrfB on the glutamine residue of the universally conserved GGQ motif.</text>
</comment>
<evidence type="ECO:0000259" key="5">
    <source>
        <dbReference type="Pfam" id="PF13649"/>
    </source>
</evidence>
<proteinExistence type="inferred from homology"/>
<dbReference type="InterPro" id="IPR029063">
    <property type="entry name" value="SAM-dependent_MTases_sf"/>
</dbReference>
<feature type="binding site" evidence="4">
    <location>
        <position position="160"/>
    </location>
    <ligand>
        <name>S-adenosyl-L-methionine</name>
        <dbReference type="ChEBI" id="CHEBI:59789"/>
    </ligand>
</feature>
<dbReference type="InterPro" id="IPR041698">
    <property type="entry name" value="Methyltransf_25"/>
</dbReference>
<dbReference type="Pfam" id="PF17827">
    <property type="entry name" value="PrmC_N"/>
    <property type="match status" value="1"/>
</dbReference>
<dbReference type="EMBL" id="JBHSTE010000008">
    <property type="protein sequence ID" value="MFC6334963.1"/>
    <property type="molecule type" value="Genomic_DNA"/>
</dbReference>
<gene>
    <name evidence="4 7" type="primary">prmC</name>
    <name evidence="7" type="ORF">ACFP56_20215</name>
</gene>
<dbReference type="GO" id="GO:0032259">
    <property type="term" value="P:methylation"/>
    <property type="evidence" value="ECO:0007669"/>
    <property type="project" value="UniProtKB-KW"/>
</dbReference>
<dbReference type="SUPFAM" id="SSF53335">
    <property type="entry name" value="S-adenosyl-L-methionine-dependent methyltransferases"/>
    <property type="match status" value="1"/>
</dbReference>
<dbReference type="EC" id="2.1.1.297" evidence="4"/>
<dbReference type="Gene3D" id="3.40.50.150">
    <property type="entry name" value="Vaccinia Virus protein VP39"/>
    <property type="match status" value="1"/>
</dbReference>
<dbReference type="GO" id="GO:0102559">
    <property type="term" value="F:peptide chain release factor N(5)-glutamine methyltransferase activity"/>
    <property type="evidence" value="ECO:0007669"/>
    <property type="project" value="UniProtKB-EC"/>
</dbReference>
<evidence type="ECO:0000256" key="2">
    <source>
        <dbReference type="ARBA" id="ARBA00022679"/>
    </source>
</evidence>
<dbReference type="PROSITE" id="PS00092">
    <property type="entry name" value="N6_MTASE"/>
    <property type="match status" value="1"/>
</dbReference>
<organism evidence="7 8">
    <name type="scientific">Paenibacillus septentrionalis</name>
    <dbReference type="NCBI Taxonomy" id="429342"/>
    <lineage>
        <taxon>Bacteria</taxon>
        <taxon>Bacillati</taxon>
        <taxon>Bacillota</taxon>
        <taxon>Bacilli</taxon>
        <taxon>Bacillales</taxon>
        <taxon>Paenibacillaceae</taxon>
        <taxon>Paenibacillus</taxon>
    </lineage>
</organism>
<evidence type="ECO:0000313" key="7">
    <source>
        <dbReference type="EMBL" id="MFC6334963.1"/>
    </source>
</evidence>
<feature type="binding site" evidence="4">
    <location>
        <begin position="137"/>
        <end position="141"/>
    </location>
    <ligand>
        <name>S-adenosyl-L-methionine</name>
        <dbReference type="ChEBI" id="CHEBI:59789"/>
    </ligand>
</feature>
<comment type="similarity">
    <text evidence="4">Belongs to the protein N5-glutamine methyltransferase family. PrmC subfamily.</text>
</comment>
<feature type="domain" description="Release factor glutamine methyltransferase N-terminal" evidence="6">
    <location>
        <begin position="22"/>
        <end position="90"/>
    </location>
</feature>
<evidence type="ECO:0000256" key="4">
    <source>
        <dbReference type="HAMAP-Rule" id="MF_02126"/>
    </source>
</evidence>
<reference evidence="8" key="1">
    <citation type="journal article" date="2019" name="Int. J. Syst. Evol. Microbiol.">
        <title>The Global Catalogue of Microorganisms (GCM) 10K type strain sequencing project: providing services to taxonomists for standard genome sequencing and annotation.</title>
        <authorList>
            <consortium name="The Broad Institute Genomics Platform"/>
            <consortium name="The Broad Institute Genome Sequencing Center for Infectious Disease"/>
            <person name="Wu L."/>
            <person name="Ma J."/>
        </authorList>
    </citation>
    <scope>NUCLEOTIDE SEQUENCE [LARGE SCALE GENOMIC DNA]</scope>
    <source>
        <strain evidence="8">PCU 280</strain>
    </source>
</reference>
<name>A0ABW1V928_9BACL</name>
<dbReference type="NCBIfam" id="TIGR03534">
    <property type="entry name" value="RF_mod_PrmC"/>
    <property type="match status" value="1"/>
</dbReference>
<evidence type="ECO:0000256" key="3">
    <source>
        <dbReference type="ARBA" id="ARBA00022691"/>
    </source>
</evidence>
<dbReference type="HAMAP" id="MF_02126">
    <property type="entry name" value="RF_methyltr_PrmC"/>
    <property type="match status" value="1"/>
</dbReference>
<comment type="caution">
    <text evidence="4">Lacks conserved residue(s) required for the propagation of feature annotation.</text>
</comment>
<dbReference type="InterPro" id="IPR019874">
    <property type="entry name" value="RF_methyltr_PrmC"/>
</dbReference>
<dbReference type="Gene3D" id="1.10.8.10">
    <property type="entry name" value="DNA helicase RuvA subunit, C-terminal domain"/>
    <property type="match status" value="1"/>
</dbReference>
<protein>
    <recommendedName>
        <fullName evidence="4">Release factor glutamine methyltransferase</fullName>
        <shortName evidence="4">RF MTase</shortName>
        <ecNumber evidence="4">2.1.1.297</ecNumber>
    </recommendedName>
    <alternativeName>
        <fullName evidence="4">N5-glutamine methyltransferase PrmC</fullName>
    </alternativeName>
    <alternativeName>
        <fullName evidence="4">Protein-(glutamine-N5) MTase PrmC</fullName>
    </alternativeName>
    <alternativeName>
        <fullName evidence="4">Protein-glutamine N-methyltransferase PrmC</fullName>
    </alternativeName>
</protein>
<evidence type="ECO:0000313" key="8">
    <source>
        <dbReference type="Proteomes" id="UP001596233"/>
    </source>
</evidence>
<sequence>MTANHTTLERCLKEGRTIYEQLQLAASYLQAEGVDEARENAELLLLHVLKLERAQLLLQWRDIFPSEVLPTWGECLQRKGNGEPVQYIIGRAWFYGRSFEVSPAVLIPRPETELLVEAILQQAMPWEKEALNVLDVGTGSGAIAVTLASERPEWNVIASDLSPAALGQAKENARQLGVLERMTWVEGDLLEPFNHGQALTLHTQSIDILVSNPPYIPQRDMEGLQREVKDYEPHLALVGGVDGLDPYRIMLDTLSSLKQKPRLVAFELGIHQPVIVAEMLRELQAWDEVHIIRDYAGIERHVLAIKK</sequence>
<dbReference type="NCBIfam" id="TIGR00536">
    <property type="entry name" value="hemK_fam"/>
    <property type="match status" value="1"/>
</dbReference>
<dbReference type="RefSeq" id="WP_379238032.1">
    <property type="nucleotide sequence ID" value="NZ_JBHSTE010000008.1"/>
</dbReference>